<dbReference type="InterPro" id="IPR011006">
    <property type="entry name" value="CheY-like_superfamily"/>
</dbReference>
<dbReference type="Proteomes" id="UP000241769">
    <property type="component" value="Unassembled WGS sequence"/>
</dbReference>
<dbReference type="InterPro" id="IPR003661">
    <property type="entry name" value="HisK_dim/P_dom"/>
</dbReference>
<dbReference type="SUPFAM" id="SSF52172">
    <property type="entry name" value="CheY-like"/>
    <property type="match status" value="1"/>
</dbReference>
<accession>A0A2P6N0Y9</accession>
<dbReference type="CDD" id="cd00082">
    <property type="entry name" value="HisKA"/>
    <property type="match status" value="1"/>
</dbReference>
<evidence type="ECO:0000256" key="4">
    <source>
        <dbReference type="ARBA" id="ARBA00023012"/>
    </source>
</evidence>
<dbReference type="SUPFAM" id="SSF49899">
    <property type="entry name" value="Concanavalin A-like lectins/glucanases"/>
    <property type="match status" value="1"/>
</dbReference>
<dbReference type="PANTHER" id="PTHR45339:SF1">
    <property type="entry name" value="HYBRID SIGNAL TRANSDUCTION HISTIDINE KINASE J"/>
    <property type="match status" value="1"/>
</dbReference>
<organism evidence="12 13">
    <name type="scientific">Planoprotostelium fungivorum</name>
    <dbReference type="NCBI Taxonomy" id="1890364"/>
    <lineage>
        <taxon>Eukaryota</taxon>
        <taxon>Amoebozoa</taxon>
        <taxon>Evosea</taxon>
        <taxon>Variosea</taxon>
        <taxon>Cavosteliida</taxon>
        <taxon>Cavosteliaceae</taxon>
        <taxon>Planoprotostelium</taxon>
    </lineage>
</organism>
<reference evidence="12 13" key="1">
    <citation type="journal article" date="2018" name="Genome Biol. Evol.">
        <title>Multiple Roots of Fruiting Body Formation in Amoebozoa.</title>
        <authorList>
            <person name="Hillmann F."/>
            <person name="Forbes G."/>
            <person name="Novohradska S."/>
            <person name="Ferling I."/>
            <person name="Riege K."/>
            <person name="Groth M."/>
            <person name="Westermann M."/>
            <person name="Marz M."/>
            <person name="Spaller T."/>
            <person name="Winckler T."/>
            <person name="Schaap P."/>
            <person name="Glockner G."/>
        </authorList>
    </citation>
    <scope>NUCLEOTIDE SEQUENCE [LARGE SCALE GENOMIC DNA]</scope>
    <source>
        <strain evidence="12 13">Jena</strain>
    </source>
</reference>
<dbReference type="FunFam" id="2.60.120.200:FF:000114">
    <property type="entry name" value="Probable endo-1,3(4)-beta-glucanase NFIA_089530"/>
    <property type="match status" value="1"/>
</dbReference>
<dbReference type="PROSITE" id="PS50109">
    <property type="entry name" value="HIS_KIN"/>
    <property type="match status" value="1"/>
</dbReference>
<keyword evidence="4" id="KW-0902">Two-component regulatory system</keyword>
<dbReference type="PROSITE" id="PS50110">
    <property type="entry name" value="RESPONSE_REGULATORY"/>
    <property type="match status" value="1"/>
</dbReference>
<evidence type="ECO:0000256" key="8">
    <source>
        <dbReference type="SAM" id="MobiDB-lite"/>
    </source>
</evidence>
<keyword evidence="2 6" id="KW-0597">Phosphoprotein</keyword>
<dbReference type="Gene3D" id="3.30.565.10">
    <property type="entry name" value="Histidine kinase-like ATPase, C-terminal domain"/>
    <property type="match status" value="1"/>
</dbReference>
<dbReference type="PRINTS" id="PR00344">
    <property type="entry name" value="BCTRLSENSOR"/>
</dbReference>
<evidence type="ECO:0000313" key="12">
    <source>
        <dbReference type="EMBL" id="PRP77622.1"/>
    </source>
</evidence>
<feature type="modified residue" description="4-aspartylphosphate" evidence="6">
    <location>
        <position position="992"/>
    </location>
</feature>
<dbReference type="GO" id="GO:0005975">
    <property type="term" value="P:carbohydrate metabolic process"/>
    <property type="evidence" value="ECO:0007669"/>
    <property type="project" value="InterPro"/>
</dbReference>
<evidence type="ECO:0000256" key="5">
    <source>
        <dbReference type="ARBA" id="ARBA00023295"/>
    </source>
</evidence>
<dbReference type="OrthoDB" id="192832at2759"/>
<dbReference type="InterPro" id="IPR036890">
    <property type="entry name" value="HATPase_C_sf"/>
</dbReference>
<dbReference type="CDD" id="cd16922">
    <property type="entry name" value="HATPase_EvgS-ArcB-TorS-like"/>
    <property type="match status" value="1"/>
</dbReference>
<dbReference type="Pfam" id="PF02518">
    <property type="entry name" value="HATPase_c"/>
    <property type="match status" value="1"/>
</dbReference>
<dbReference type="Gene3D" id="3.40.50.2300">
    <property type="match status" value="1"/>
</dbReference>
<dbReference type="GO" id="GO:0000155">
    <property type="term" value="F:phosphorelay sensor kinase activity"/>
    <property type="evidence" value="ECO:0007669"/>
    <property type="project" value="InterPro"/>
</dbReference>
<dbReference type="SMART" id="SM00448">
    <property type="entry name" value="REC"/>
    <property type="match status" value="1"/>
</dbReference>
<dbReference type="InParanoid" id="A0A2P6N0Y9"/>
<evidence type="ECO:0000256" key="1">
    <source>
        <dbReference type="ARBA" id="ARBA00006865"/>
    </source>
</evidence>
<dbReference type="Pfam" id="PF26113">
    <property type="entry name" value="GH16_XgeA"/>
    <property type="match status" value="1"/>
</dbReference>
<dbReference type="Pfam" id="PF00512">
    <property type="entry name" value="HisKA"/>
    <property type="match status" value="1"/>
</dbReference>
<dbReference type="InterPro" id="IPR036097">
    <property type="entry name" value="HisK_dim/P_sf"/>
</dbReference>
<dbReference type="EMBL" id="MDYQ01000257">
    <property type="protein sequence ID" value="PRP77622.1"/>
    <property type="molecule type" value="Genomic_DNA"/>
</dbReference>
<dbReference type="SMART" id="SM00388">
    <property type="entry name" value="HisKA"/>
    <property type="match status" value="1"/>
</dbReference>
<evidence type="ECO:0000259" key="9">
    <source>
        <dbReference type="PROSITE" id="PS50109"/>
    </source>
</evidence>
<dbReference type="STRING" id="1890364.A0A2P6N0Y9"/>
<dbReference type="SMART" id="SM00387">
    <property type="entry name" value="HATPase_c"/>
    <property type="match status" value="1"/>
</dbReference>
<keyword evidence="7" id="KW-0175">Coiled coil</keyword>
<keyword evidence="13" id="KW-1185">Reference proteome</keyword>
<sequence length="1458" mass="161867">MSFVALEGTFCCGNNSNASAVSLRGADGVYAGSEVSIEEFALDCIADPLVIANGDQRFDFVNRSFLSRFGEVTNVNELLDLLWDPSSQRDTFLNMFSSSRRFSVTEQSSEQMTDPHNFIFMFYLRRRSTELSFGSDLNSSGDSGMLGEGVSRHGIYRARVHFHRYKHGPGVVLTFKEITRSSFVGTVVHTRRASVMNCSPLADANYVAVLRHNKYKFLEQVALTTKVMSCCIEADSDKNTITRLWCNTAFANHIKMHPDDVVGTRMTSEDQPGLSDLIAKLSQISDGAPLILFSPTSIFASSSSGDSFIYNPPVLFLDPSPLASPLTLKIEEGTEYMITIHLSEVDNNSNVRRYVTYTSDDTQELKKLVQEREDQLLMMNTIFENHSIVMAAVDVDFERKDFTFVVANDALTSYFPEFDEKKSLVGAHAADLQMSEREISLWIDQFRIAKESSKTVKHEVQVRDRLLDISVVYVPGSTNRFVYFAQDISETRRLQEDLRKKKENLEDEVSERTKELEMALQVKTRFLATMSHEIRTPLFGIMGTLTLLGEKHLDPKALEMLRIAAVCGEQLLVVINDVLDFSKTEENKMEVEANPFSLQQVIQDAMELVSADPLRKSVEIVYDYYNSIPNQINSSNNHLQPSELTKVIVPDNIVGDMTRVLVNLFTNAVKFSISGAIVLRVTSNTTDDGFTLIEISVEDSGIGVGVRTKDRIFQPFVQEDISTTRRGNRAYRYGGSGLGLSISKRLCELMGGNMWFDSIEGKGSTFYFTIRVKSLKNVDELERITRPGHISHIALCIQNDTLGNLMTALEGQKRDKEGPGKFDLLMVDQSFLVAEVEENTVMNPDDVKLSTASFFKIKIVPNEEIILTAAKMLNLPTIVLINGRTTKVPEDVYHVTKPVRTDHLHRIVTKALKIEPNPTASKLKPSVVHNVGAVEIDPGTISVLVAEDNGLNQKVIRRLLESIGFKDITMVWNGKEALDILHSRYFDIVLMDVMMPVMGGIESTEKIRKEVSTQPGSIIGLTADAFDENKQLCLAAGMDFFLTKPINRNFLWSTIQDMIKRKKAKTETADGNVKGGNSPTTRRHAGDSRVWRNYKSFSLETRMKVLSLVLVALFCGVAHAGCPPQLKSCGDACYSDSLYCCVNNVLTQKSFCSSSTGGSTTSGGNTNNNCPYKTGSIWTGWNLYDQFNFFTAGDPTHGFVQFVDRNTATNSSLVSVNGKGQAYMGVDVTNIANNGRRAIRLESKNQYREGLYILDLAHMPGSVCGTWPAFWTVGDDWPNNGEIDIIEGVNKGDTNAMTLHTNAGCSLNGQSQSGRTMQSNCDVVATGNAGCGVQSSKANSYGDNFNRNGGGIYVMERTSTSIRIWNFPRNSIPADLLSNNPNPCSWGQPDGDYPLGGSCPASHFGAHRIVFDITFCGDWAGAVFGQQCQGNCVDFVKNNPAAFKETYWLINSLRFFTK</sequence>
<dbReference type="GO" id="GO:0004553">
    <property type="term" value="F:hydrolase activity, hydrolyzing O-glycosyl compounds"/>
    <property type="evidence" value="ECO:0007669"/>
    <property type="project" value="InterPro"/>
</dbReference>
<dbReference type="InterPro" id="IPR013320">
    <property type="entry name" value="ConA-like_dom_sf"/>
</dbReference>
<feature type="coiled-coil region" evidence="7">
    <location>
        <begin position="488"/>
        <end position="522"/>
    </location>
</feature>
<dbReference type="SUPFAM" id="SSF55874">
    <property type="entry name" value="ATPase domain of HSP90 chaperone/DNA topoisomerase II/histidine kinase"/>
    <property type="match status" value="1"/>
</dbReference>
<keyword evidence="3" id="KW-0378">Hydrolase</keyword>
<dbReference type="Gene3D" id="2.60.120.200">
    <property type="match status" value="1"/>
</dbReference>
<feature type="domain" description="Response regulatory" evidence="10">
    <location>
        <begin position="942"/>
        <end position="1059"/>
    </location>
</feature>
<dbReference type="InterPro" id="IPR003594">
    <property type="entry name" value="HATPase_dom"/>
</dbReference>
<evidence type="ECO:0000256" key="3">
    <source>
        <dbReference type="ARBA" id="ARBA00022801"/>
    </source>
</evidence>
<dbReference type="Gene3D" id="3.30.450.20">
    <property type="entry name" value="PAS domain"/>
    <property type="match status" value="1"/>
</dbReference>
<dbReference type="Pfam" id="PF00072">
    <property type="entry name" value="Response_reg"/>
    <property type="match status" value="1"/>
</dbReference>
<dbReference type="SUPFAM" id="SSF47384">
    <property type="entry name" value="Homodimeric domain of signal transducing histidine kinase"/>
    <property type="match status" value="1"/>
</dbReference>
<proteinExistence type="inferred from homology"/>
<evidence type="ECO:0000256" key="7">
    <source>
        <dbReference type="SAM" id="Coils"/>
    </source>
</evidence>
<dbReference type="PANTHER" id="PTHR45339">
    <property type="entry name" value="HYBRID SIGNAL TRANSDUCTION HISTIDINE KINASE J"/>
    <property type="match status" value="1"/>
</dbReference>
<comment type="caution">
    <text evidence="12">The sequence shown here is derived from an EMBL/GenBank/DDBJ whole genome shotgun (WGS) entry which is preliminary data.</text>
</comment>
<gene>
    <name evidence="12" type="ORF">PROFUN_00483</name>
</gene>
<comment type="similarity">
    <text evidence="1">Belongs to the glycosyl hydrolase 16 family.</text>
</comment>
<dbReference type="CDD" id="cd17546">
    <property type="entry name" value="REC_hyHK_CKI1_RcsC-like"/>
    <property type="match status" value="1"/>
</dbReference>
<dbReference type="InterPro" id="IPR004358">
    <property type="entry name" value="Sig_transdc_His_kin-like_C"/>
</dbReference>
<evidence type="ECO:0000256" key="6">
    <source>
        <dbReference type="PROSITE-ProRule" id="PRU00169"/>
    </source>
</evidence>
<protein>
    <submittedName>
        <fullName evidence="12">Putative endo-1,3(4)-beta-glucanase</fullName>
    </submittedName>
</protein>
<dbReference type="InterPro" id="IPR001789">
    <property type="entry name" value="Sig_transdc_resp-reg_receiver"/>
</dbReference>
<dbReference type="Gene3D" id="1.10.287.130">
    <property type="match status" value="1"/>
</dbReference>
<name>A0A2P6N0Y9_9EUKA</name>
<dbReference type="PROSITE" id="PS51762">
    <property type="entry name" value="GH16_2"/>
    <property type="match status" value="1"/>
</dbReference>
<feature type="domain" description="Histidine kinase" evidence="9">
    <location>
        <begin position="529"/>
        <end position="774"/>
    </location>
</feature>
<dbReference type="InterPro" id="IPR005467">
    <property type="entry name" value="His_kinase_dom"/>
</dbReference>
<evidence type="ECO:0000259" key="11">
    <source>
        <dbReference type="PROSITE" id="PS51762"/>
    </source>
</evidence>
<evidence type="ECO:0000259" key="10">
    <source>
        <dbReference type="PROSITE" id="PS50110"/>
    </source>
</evidence>
<keyword evidence="5" id="KW-0326">Glycosidase</keyword>
<dbReference type="CDD" id="cd02181">
    <property type="entry name" value="GH16_fungal_Lam16A_glucanase"/>
    <property type="match status" value="1"/>
</dbReference>
<dbReference type="InterPro" id="IPR000757">
    <property type="entry name" value="Beta-glucanase-like"/>
</dbReference>
<evidence type="ECO:0000256" key="2">
    <source>
        <dbReference type="ARBA" id="ARBA00022553"/>
    </source>
</evidence>
<feature type="region of interest" description="Disordered" evidence="8">
    <location>
        <begin position="1066"/>
        <end position="1085"/>
    </location>
</feature>
<evidence type="ECO:0000313" key="13">
    <source>
        <dbReference type="Proteomes" id="UP000241769"/>
    </source>
</evidence>
<feature type="domain" description="GH16" evidence="11">
    <location>
        <begin position="1160"/>
        <end position="1428"/>
    </location>
</feature>